<dbReference type="EMBL" id="BMMP01000004">
    <property type="protein sequence ID" value="GGO45934.1"/>
    <property type="molecule type" value="Genomic_DNA"/>
</dbReference>
<name>A0ABQ2M1M9_9ACTN</name>
<proteinExistence type="predicted"/>
<dbReference type="Pfam" id="PF19953">
    <property type="entry name" value="EACC1"/>
    <property type="match status" value="1"/>
</dbReference>
<organism evidence="1 2">
    <name type="scientific">Streptomyces daqingensis</name>
    <dbReference type="NCBI Taxonomy" id="1472640"/>
    <lineage>
        <taxon>Bacteria</taxon>
        <taxon>Bacillati</taxon>
        <taxon>Actinomycetota</taxon>
        <taxon>Actinomycetes</taxon>
        <taxon>Kitasatosporales</taxon>
        <taxon>Streptomycetaceae</taxon>
        <taxon>Streptomyces</taxon>
    </lineage>
</organism>
<evidence type="ECO:0000313" key="1">
    <source>
        <dbReference type="EMBL" id="GGO45934.1"/>
    </source>
</evidence>
<sequence>MALLVTWISGVGGQVEVRLTFADGEDEQQGAELDHAGNASSLYRWLVADAELRGLTEMTVTSAESRQGDMGGALEVVNVVLSNTIALSSLLVSVAAWRGSRPRPPEVRIERNGATVTVRDASPEMAERILRALDTDDAG</sequence>
<protein>
    <submittedName>
        <fullName evidence="1">Uncharacterized protein</fullName>
    </submittedName>
</protein>
<comment type="caution">
    <text evidence="1">The sequence shown here is derived from an EMBL/GenBank/DDBJ whole genome shotgun (WGS) entry which is preliminary data.</text>
</comment>
<dbReference type="InterPro" id="IPR045428">
    <property type="entry name" value="EACC1"/>
</dbReference>
<keyword evidence="2" id="KW-1185">Reference proteome</keyword>
<reference evidence="2" key="1">
    <citation type="journal article" date="2019" name="Int. J. Syst. Evol. Microbiol.">
        <title>The Global Catalogue of Microorganisms (GCM) 10K type strain sequencing project: providing services to taxonomists for standard genome sequencing and annotation.</title>
        <authorList>
            <consortium name="The Broad Institute Genomics Platform"/>
            <consortium name="The Broad Institute Genome Sequencing Center for Infectious Disease"/>
            <person name="Wu L."/>
            <person name="Ma J."/>
        </authorList>
    </citation>
    <scope>NUCLEOTIDE SEQUENCE [LARGE SCALE GENOMIC DNA]</scope>
    <source>
        <strain evidence="2">CGMCC 4.7178</strain>
    </source>
</reference>
<accession>A0ABQ2M1M9</accession>
<evidence type="ECO:0000313" key="2">
    <source>
        <dbReference type="Proteomes" id="UP000631535"/>
    </source>
</evidence>
<gene>
    <name evidence="1" type="ORF">GCM10012287_15060</name>
</gene>
<dbReference type="Proteomes" id="UP000631535">
    <property type="component" value="Unassembled WGS sequence"/>
</dbReference>